<feature type="domain" description="HTH gntR-type" evidence="4">
    <location>
        <begin position="16"/>
        <end position="84"/>
    </location>
</feature>
<dbReference type="SMART" id="SM00345">
    <property type="entry name" value="HTH_GNTR"/>
    <property type="match status" value="1"/>
</dbReference>
<dbReference type="InterPro" id="IPR036388">
    <property type="entry name" value="WH-like_DNA-bd_sf"/>
</dbReference>
<dbReference type="EMBL" id="FNUY01000009">
    <property type="protein sequence ID" value="SEG68562.1"/>
    <property type="molecule type" value="Genomic_DNA"/>
</dbReference>
<proteinExistence type="predicted"/>
<dbReference type="SUPFAM" id="SSF46785">
    <property type="entry name" value="Winged helix' DNA-binding domain"/>
    <property type="match status" value="1"/>
</dbReference>
<dbReference type="Pfam" id="PF00392">
    <property type="entry name" value="GntR"/>
    <property type="match status" value="1"/>
</dbReference>
<keyword evidence="1" id="KW-0805">Transcription regulation</keyword>
<dbReference type="SUPFAM" id="SSF48008">
    <property type="entry name" value="GntR ligand-binding domain-like"/>
    <property type="match status" value="1"/>
</dbReference>
<dbReference type="InterPro" id="IPR008920">
    <property type="entry name" value="TF_FadR/GntR_C"/>
</dbReference>
<dbReference type="Gene3D" id="1.20.120.530">
    <property type="entry name" value="GntR ligand-binding domain-like"/>
    <property type="match status" value="1"/>
</dbReference>
<dbReference type="InterPro" id="IPR036390">
    <property type="entry name" value="WH_DNA-bd_sf"/>
</dbReference>
<dbReference type="PROSITE" id="PS50949">
    <property type="entry name" value="HTH_GNTR"/>
    <property type="match status" value="1"/>
</dbReference>
<name>A0A1H6C6M0_9HYPH</name>
<dbReference type="NCBIfam" id="NF003011">
    <property type="entry name" value="PRK03837.1"/>
    <property type="match status" value="1"/>
</dbReference>
<dbReference type="RefSeq" id="WP_103874326.1">
    <property type="nucleotide sequence ID" value="NZ_FNUY01000009.1"/>
</dbReference>
<evidence type="ECO:0000259" key="4">
    <source>
        <dbReference type="PROSITE" id="PS50949"/>
    </source>
</evidence>
<dbReference type="Pfam" id="PF07729">
    <property type="entry name" value="FCD"/>
    <property type="match status" value="1"/>
</dbReference>
<dbReference type="PANTHER" id="PTHR43537">
    <property type="entry name" value="TRANSCRIPTIONAL REGULATOR, GNTR FAMILY"/>
    <property type="match status" value="1"/>
</dbReference>
<accession>A0A1H6C6M0</accession>
<keyword evidence="2" id="KW-0238">DNA-binding</keyword>
<dbReference type="InterPro" id="IPR011711">
    <property type="entry name" value="GntR_C"/>
</dbReference>
<sequence length="242" mass="26288">MIPGAIVPDQRPIRRRKLYEDVVERLEAAINEGHYAPGDQLPAERELMEAYGVGRTAIREALFALQRMGLIAISSGERARVSQPSAGTMIGELSGIARYMLAKPGGARHFQQARMMFEVGVAALAAETATADDIVRLEAALAANLAALDQGRAFERTDVAFHFVLAEIPRNPIFTALHDGLSEWLTEQRTTSLKARGSAEAAYAAHRRIFEAVAKHDSQAAADAMQAHLSEVGDYYWKASGG</sequence>
<dbReference type="PRINTS" id="PR00035">
    <property type="entry name" value="HTHGNTR"/>
</dbReference>
<evidence type="ECO:0000256" key="3">
    <source>
        <dbReference type="ARBA" id="ARBA00023163"/>
    </source>
</evidence>
<protein>
    <submittedName>
        <fullName evidence="5">Transcriptional regulator, GntR family</fullName>
    </submittedName>
</protein>
<dbReference type="PANTHER" id="PTHR43537:SF53">
    <property type="entry name" value="HTH-TYPE TRANSCRIPTIONAL REPRESSOR NANR"/>
    <property type="match status" value="1"/>
</dbReference>
<dbReference type="Gene3D" id="1.10.10.10">
    <property type="entry name" value="Winged helix-like DNA-binding domain superfamily/Winged helix DNA-binding domain"/>
    <property type="match status" value="1"/>
</dbReference>
<gene>
    <name evidence="5" type="ORF">SAMN04488115_10968</name>
</gene>
<dbReference type="GO" id="GO:0003677">
    <property type="term" value="F:DNA binding"/>
    <property type="evidence" value="ECO:0007669"/>
    <property type="project" value="UniProtKB-KW"/>
</dbReference>
<evidence type="ECO:0000256" key="2">
    <source>
        <dbReference type="ARBA" id="ARBA00023125"/>
    </source>
</evidence>
<evidence type="ECO:0000313" key="5">
    <source>
        <dbReference type="EMBL" id="SEG68562.1"/>
    </source>
</evidence>
<dbReference type="SMART" id="SM00895">
    <property type="entry name" value="FCD"/>
    <property type="match status" value="1"/>
</dbReference>
<dbReference type="OrthoDB" id="7347280at2"/>
<keyword evidence="3" id="KW-0804">Transcription</keyword>
<reference evidence="5 6" key="1">
    <citation type="submission" date="2016-10" db="EMBL/GenBank/DDBJ databases">
        <authorList>
            <person name="de Groot N.N."/>
        </authorList>
    </citation>
    <scope>NUCLEOTIDE SEQUENCE [LARGE SCALE GENOMIC DNA]</scope>
    <source>
        <strain evidence="5 6">DSM 26656</strain>
    </source>
</reference>
<dbReference type="CDD" id="cd07377">
    <property type="entry name" value="WHTH_GntR"/>
    <property type="match status" value="1"/>
</dbReference>
<dbReference type="GO" id="GO:0003700">
    <property type="term" value="F:DNA-binding transcription factor activity"/>
    <property type="evidence" value="ECO:0007669"/>
    <property type="project" value="InterPro"/>
</dbReference>
<dbReference type="AlphaFoldDB" id="A0A1H6C6M0"/>
<organism evidence="5 6">
    <name type="scientific">Bosea lathyri</name>
    <dbReference type="NCBI Taxonomy" id="1036778"/>
    <lineage>
        <taxon>Bacteria</taxon>
        <taxon>Pseudomonadati</taxon>
        <taxon>Pseudomonadota</taxon>
        <taxon>Alphaproteobacteria</taxon>
        <taxon>Hyphomicrobiales</taxon>
        <taxon>Boseaceae</taxon>
        <taxon>Bosea</taxon>
    </lineage>
</organism>
<evidence type="ECO:0000313" key="6">
    <source>
        <dbReference type="Proteomes" id="UP000236743"/>
    </source>
</evidence>
<evidence type="ECO:0000256" key="1">
    <source>
        <dbReference type="ARBA" id="ARBA00023015"/>
    </source>
</evidence>
<keyword evidence="6" id="KW-1185">Reference proteome</keyword>
<dbReference type="InterPro" id="IPR000524">
    <property type="entry name" value="Tscrpt_reg_HTH_GntR"/>
</dbReference>
<dbReference type="Proteomes" id="UP000236743">
    <property type="component" value="Unassembled WGS sequence"/>
</dbReference>